<gene>
    <name evidence="2" type="ORF">Ddye_010381</name>
</gene>
<comment type="caution">
    <text evidence="2">The sequence shown here is derived from an EMBL/GenBank/DDBJ whole genome shotgun (WGS) entry which is preliminary data.</text>
</comment>
<dbReference type="PANTHER" id="PTHR31065">
    <property type="entry name" value="PLATZ TRANSCRIPTION FACTOR FAMILY PROTEIN"/>
    <property type="match status" value="1"/>
</dbReference>
<protein>
    <recommendedName>
        <fullName evidence="4">B box-type domain-containing protein</fullName>
    </recommendedName>
</protein>
<reference evidence="2" key="1">
    <citation type="journal article" date="2023" name="Plant J.">
        <title>Genome sequences and population genomics provide insights into the demographic history, inbreeding, and mutation load of two 'living fossil' tree species of Dipteronia.</title>
        <authorList>
            <person name="Feng Y."/>
            <person name="Comes H.P."/>
            <person name="Chen J."/>
            <person name="Zhu S."/>
            <person name="Lu R."/>
            <person name="Zhang X."/>
            <person name="Li P."/>
            <person name="Qiu J."/>
            <person name="Olsen K.M."/>
            <person name="Qiu Y."/>
        </authorList>
    </citation>
    <scope>NUCLEOTIDE SEQUENCE</scope>
    <source>
        <strain evidence="2">KIB01</strain>
    </source>
</reference>
<sequence>MEEKKFSQPWLVSMINAQFYKACECDRTNRAFFCLECKGLAYCQNCHKPSKHDDHKIIRALRASRRPGLEIEVIGKLIDVCDIQPYIINGKQIVYINERQHESQNNKENYKCQRCGYRVDYEFKFCSIECKVNSPMKLQQGLIAASSSDNDDNNSSKATKNFQETKEASQNPKSFRKRSRKGVPVRSPSK</sequence>
<dbReference type="Proteomes" id="UP001280121">
    <property type="component" value="Unassembled WGS sequence"/>
</dbReference>
<dbReference type="Pfam" id="PF04640">
    <property type="entry name" value="PLATZ"/>
    <property type="match status" value="1"/>
</dbReference>
<feature type="compositionally biased region" description="Polar residues" evidence="1">
    <location>
        <begin position="157"/>
        <end position="173"/>
    </location>
</feature>
<accession>A0AAD9XD89</accession>
<keyword evidence="3" id="KW-1185">Reference proteome</keyword>
<proteinExistence type="predicted"/>
<dbReference type="InterPro" id="IPR006734">
    <property type="entry name" value="PLATZ"/>
</dbReference>
<dbReference type="AlphaFoldDB" id="A0AAD9XD89"/>
<organism evidence="2 3">
    <name type="scientific">Dipteronia dyeriana</name>
    <dbReference type="NCBI Taxonomy" id="168575"/>
    <lineage>
        <taxon>Eukaryota</taxon>
        <taxon>Viridiplantae</taxon>
        <taxon>Streptophyta</taxon>
        <taxon>Embryophyta</taxon>
        <taxon>Tracheophyta</taxon>
        <taxon>Spermatophyta</taxon>
        <taxon>Magnoliopsida</taxon>
        <taxon>eudicotyledons</taxon>
        <taxon>Gunneridae</taxon>
        <taxon>Pentapetalae</taxon>
        <taxon>rosids</taxon>
        <taxon>malvids</taxon>
        <taxon>Sapindales</taxon>
        <taxon>Sapindaceae</taxon>
        <taxon>Hippocastanoideae</taxon>
        <taxon>Acereae</taxon>
        <taxon>Dipteronia</taxon>
    </lineage>
</organism>
<evidence type="ECO:0000313" key="3">
    <source>
        <dbReference type="Proteomes" id="UP001280121"/>
    </source>
</evidence>
<evidence type="ECO:0000256" key="1">
    <source>
        <dbReference type="SAM" id="MobiDB-lite"/>
    </source>
</evidence>
<evidence type="ECO:0008006" key="4">
    <source>
        <dbReference type="Google" id="ProtNLM"/>
    </source>
</evidence>
<feature type="compositionally biased region" description="Basic residues" evidence="1">
    <location>
        <begin position="174"/>
        <end position="190"/>
    </location>
</feature>
<dbReference type="PANTHER" id="PTHR31065:SF39">
    <property type="entry name" value="PLATZ TRANSCRIPTION FACTOR FAMILY PROTEIN"/>
    <property type="match status" value="1"/>
</dbReference>
<name>A0AAD9XD89_9ROSI</name>
<dbReference type="EMBL" id="JANJYI010000003">
    <property type="protein sequence ID" value="KAK2657329.1"/>
    <property type="molecule type" value="Genomic_DNA"/>
</dbReference>
<evidence type="ECO:0000313" key="2">
    <source>
        <dbReference type="EMBL" id="KAK2657329.1"/>
    </source>
</evidence>
<feature type="region of interest" description="Disordered" evidence="1">
    <location>
        <begin position="144"/>
        <end position="190"/>
    </location>
</feature>